<sequence>MFLSTALGTRPNPKDEDVVTQENPVLVVGAGPVGLSAAIALRSLGLPVAVLEADPEDQARPGSRALFVHRESLRLLDSGAPGLAAELTDFGVVWHTKRTLYRGREVFAKTYPKPAANSEAPFTSLRQVDTERFLRKTCEQVGAIVYWGTRVEQVRVDPTGVDVVTGDGQTFSGSHVIAADGARSTVRRAVGITMSGGRSEGFHTTVDIADPDFPQERLFHYHHPALGGRHVMTVPFAGGFQIDVQCAPTDTEAEFSTPQAVRRWLPKVVDGRHLENVLWISSYRFNQVIADRFADPHGRVLLAGEAAHLFPPLGARGMNSGIADAFDAADAIALARSANNPIREAAAIVGYADRRRAAALRNNAAVSQALAHLRPQQWHASARQRAAAALSPVVPRFGTWLENATYGPRTAPKQSGRY</sequence>
<accession>A0ABT1IMU3</accession>
<organism evidence="5 6">
    <name type="scientific">Actinokineospora diospyrosa</name>
    <dbReference type="NCBI Taxonomy" id="103728"/>
    <lineage>
        <taxon>Bacteria</taxon>
        <taxon>Bacillati</taxon>
        <taxon>Actinomycetota</taxon>
        <taxon>Actinomycetes</taxon>
        <taxon>Pseudonocardiales</taxon>
        <taxon>Pseudonocardiaceae</taxon>
        <taxon>Actinokineospora</taxon>
    </lineage>
</organism>
<keyword evidence="3" id="KW-0274">FAD</keyword>
<dbReference type="InterPro" id="IPR036188">
    <property type="entry name" value="FAD/NAD-bd_sf"/>
</dbReference>
<name>A0ABT1IMU3_9PSEU</name>
<dbReference type="InterPro" id="IPR002938">
    <property type="entry name" value="FAD-bd"/>
</dbReference>
<evidence type="ECO:0000256" key="2">
    <source>
        <dbReference type="ARBA" id="ARBA00022630"/>
    </source>
</evidence>
<dbReference type="Proteomes" id="UP001205185">
    <property type="component" value="Unassembled WGS sequence"/>
</dbReference>
<dbReference type="PANTHER" id="PTHR43004">
    <property type="entry name" value="TRK SYSTEM POTASSIUM UPTAKE PROTEIN"/>
    <property type="match status" value="1"/>
</dbReference>
<protein>
    <submittedName>
        <fullName evidence="5">3-(3-hydroxy-phenyl)propionate hydroxylase</fullName>
    </submittedName>
</protein>
<keyword evidence="2" id="KW-0285">Flavoprotein</keyword>
<dbReference type="EMBL" id="JAMTCO010000017">
    <property type="protein sequence ID" value="MCP2273496.1"/>
    <property type="molecule type" value="Genomic_DNA"/>
</dbReference>
<dbReference type="InterPro" id="IPR050641">
    <property type="entry name" value="RIFMO-like"/>
</dbReference>
<evidence type="ECO:0000256" key="1">
    <source>
        <dbReference type="ARBA" id="ARBA00001974"/>
    </source>
</evidence>
<evidence type="ECO:0000256" key="3">
    <source>
        <dbReference type="ARBA" id="ARBA00022827"/>
    </source>
</evidence>
<proteinExistence type="predicted"/>
<dbReference type="PRINTS" id="PR00420">
    <property type="entry name" value="RNGMNOXGNASE"/>
</dbReference>
<feature type="domain" description="FAD-binding" evidence="4">
    <location>
        <begin position="24"/>
        <end position="335"/>
    </location>
</feature>
<dbReference type="SUPFAM" id="SSF51905">
    <property type="entry name" value="FAD/NAD(P)-binding domain"/>
    <property type="match status" value="1"/>
</dbReference>
<comment type="cofactor">
    <cofactor evidence="1">
        <name>FAD</name>
        <dbReference type="ChEBI" id="CHEBI:57692"/>
    </cofactor>
</comment>
<evidence type="ECO:0000313" key="5">
    <source>
        <dbReference type="EMBL" id="MCP2273496.1"/>
    </source>
</evidence>
<gene>
    <name evidence="5" type="ORF">LV75_006026</name>
</gene>
<dbReference type="Gene3D" id="3.50.50.60">
    <property type="entry name" value="FAD/NAD(P)-binding domain"/>
    <property type="match status" value="1"/>
</dbReference>
<keyword evidence="6" id="KW-1185">Reference proteome</keyword>
<comment type="caution">
    <text evidence="5">The sequence shown here is derived from an EMBL/GenBank/DDBJ whole genome shotgun (WGS) entry which is preliminary data.</text>
</comment>
<evidence type="ECO:0000259" key="4">
    <source>
        <dbReference type="Pfam" id="PF01494"/>
    </source>
</evidence>
<dbReference type="Gene3D" id="3.30.70.2450">
    <property type="match status" value="1"/>
</dbReference>
<evidence type="ECO:0000313" key="6">
    <source>
        <dbReference type="Proteomes" id="UP001205185"/>
    </source>
</evidence>
<dbReference type="Pfam" id="PF01494">
    <property type="entry name" value="FAD_binding_3"/>
    <property type="match status" value="1"/>
</dbReference>
<dbReference type="PANTHER" id="PTHR43004:SF19">
    <property type="entry name" value="BINDING MONOOXYGENASE, PUTATIVE (JCVI)-RELATED"/>
    <property type="match status" value="1"/>
</dbReference>
<reference evidence="5 6" key="1">
    <citation type="submission" date="2022-06" db="EMBL/GenBank/DDBJ databases">
        <title>Genomic Encyclopedia of Archaeal and Bacterial Type Strains, Phase II (KMG-II): from individual species to whole genera.</title>
        <authorList>
            <person name="Goeker M."/>
        </authorList>
    </citation>
    <scope>NUCLEOTIDE SEQUENCE [LARGE SCALE GENOMIC DNA]</scope>
    <source>
        <strain evidence="5 6">DSM 44255</strain>
    </source>
</reference>